<dbReference type="EMBL" id="CP038033">
    <property type="protein sequence ID" value="QBQ56000.1"/>
    <property type="molecule type" value="Genomic_DNA"/>
</dbReference>
<evidence type="ECO:0000313" key="2">
    <source>
        <dbReference type="Proteomes" id="UP000294325"/>
    </source>
</evidence>
<sequence>MTVKCRLSAVVVVFSILLLPGCSEKREEGQEQLSREAKLQHSLDRINKILESSKAHSFQDTKRLKEIKAGLEEELGLRQPDNE</sequence>
<proteinExistence type="predicted"/>
<dbReference type="Proteomes" id="UP000294325">
    <property type="component" value="Chromosome"/>
</dbReference>
<gene>
    <name evidence="1" type="ORF">E3U44_16890</name>
</gene>
<dbReference type="AlphaFoldDB" id="A0A4P7C2U6"/>
<dbReference type="OrthoDB" id="9860045at2"/>
<protein>
    <submittedName>
        <fullName evidence="1">Uncharacterized protein</fullName>
    </submittedName>
</protein>
<organism evidence="1 2">
    <name type="scientific">Nitrosococcus wardiae</name>
    <dbReference type="NCBI Taxonomy" id="1814290"/>
    <lineage>
        <taxon>Bacteria</taxon>
        <taxon>Pseudomonadati</taxon>
        <taxon>Pseudomonadota</taxon>
        <taxon>Gammaproteobacteria</taxon>
        <taxon>Chromatiales</taxon>
        <taxon>Chromatiaceae</taxon>
        <taxon>Nitrosococcus</taxon>
    </lineage>
</organism>
<reference evidence="1 2" key="1">
    <citation type="submission" date="2019-03" db="EMBL/GenBank/DDBJ databases">
        <title>The genome sequence of Nitrosococcus wardiae strain D1FHST reveals the archetypal metabolic capacity of ammonia-oxidizing Gammaproteobacteria.</title>
        <authorList>
            <person name="Wang L."/>
            <person name="Lim C.K."/>
            <person name="Hanson T.E."/>
            <person name="Dang H."/>
            <person name="Klotz M.G."/>
        </authorList>
    </citation>
    <scope>NUCLEOTIDE SEQUENCE [LARGE SCALE GENOMIC DNA]</scope>
    <source>
        <strain evidence="1 2">D1FHS</strain>
    </source>
</reference>
<name>A0A4P7C2U6_9GAMM</name>
<accession>A0A4P7C2U6</accession>
<evidence type="ECO:0000313" key="1">
    <source>
        <dbReference type="EMBL" id="QBQ56000.1"/>
    </source>
</evidence>
<keyword evidence="2" id="KW-1185">Reference proteome</keyword>
<dbReference type="KEGG" id="nwr:E3U44_16890"/>